<reference evidence="2 3" key="1">
    <citation type="submission" date="2018-10" db="EMBL/GenBank/DDBJ databases">
        <title>Genomic Encyclopedia of Type Strains, Phase IV (KMG-IV): sequencing the most valuable type-strain genomes for metagenomic binning, comparative biology and taxonomic classification.</title>
        <authorList>
            <person name="Goeker M."/>
        </authorList>
    </citation>
    <scope>NUCLEOTIDE SEQUENCE [LARGE SCALE GENOMIC DNA]</scope>
    <source>
        <strain evidence="2 3">DSM 25080</strain>
    </source>
</reference>
<sequence>MERDWVSRLSCQIGEHQLVVKWHRGLGSMSLSMDGDILSRIRISDIALKPLFHNLEITGHQVAVEIGAVIHAGTLLVRIYVEGEKKIEQSISAQEAYNVRLNNLGELQPYSPSMSETIQYGLIFFITLFISALIMTFFFKLAGMLDFDNPFEPILFASILSLITLVAIPRLPMLRRIYDPNRMARLNQISRLSNRIQSSE</sequence>
<organism evidence="2 3">
    <name type="scientific">Umboniibacter marinipuniceus</name>
    <dbReference type="NCBI Taxonomy" id="569599"/>
    <lineage>
        <taxon>Bacteria</taxon>
        <taxon>Pseudomonadati</taxon>
        <taxon>Pseudomonadota</taxon>
        <taxon>Gammaproteobacteria</taxon>
        <taxon>Cellvibrionales</taxon>
        <taxon>Cellvibrionaceae</taxon>
        <taxon>Umboniibacter</taxon>
    </lineage>
</organism>
<feature type="transmembrane region" description="Helical" evidence="1">
    <location>
        <begin position="154"/>
        <end position="173"/>
    </location>
</feature>
<dbReference type="RefSeq" id="WP_121876198.1">
    <property type="nucleotide sequence ID" value="NZ_REFJ01000002.1"/>
</dbReference>
<proteinExistence type="predicted"/>
<keyword evidence="1" id="KW-0812">Transmembrane</keyword>
<evidence type="ECO:0000256" key="1">
    <source>
        <dbReference type="SAM" id="Phobius"/>
    </source>
</evidence>
<gene>
    <name evidence="2" type="ORF">DFR27_0822</name>
</gene>
<evidence type="ECO:0000313" key="3">
    <source>
        <dbReference type="Proteomes" id="UP000267187"/>
    </source>
</evidence>
<dbReference type="EMBL" id="REFJ01000002">
    <property type="protein sequence ID" value="RMA81032.1"/>
    <property type="molecule type" value="Genomic_DNA"/>
</dbReference>
<protein>
    <submittedName>
        <fullName evidence="2">Uncharacterized protein</fullName>
    </submittedName>
</protein>
<accession>A0A3M0APT5</accession>
<name>A0A3M0APT5_9GAMM</name>
<dbReference type="AlphaFoldDB" id="A0A3M0APT5"/>
<feature type="transmembrane region" description="Helical" evidence="1">
    <location>
        <begin position="120"/>
        <end position="142"/>
    </location>
</feature>
<keyword evidence="1" id="KW-0472">Membrane</keyword>
<keyword evidence="3" id="KW-1185">Reference proteome</keyword>
<comment type="caution">
    <text evidence="2">The sequence shown here is derived from an EMBL/GenBank/DDBJ whole genome shotgun (WGS) entry which is preliminary data.</text>
</comment>
<evidence type="ECO:0000313" key="2">
    <source>
        <dbReference type="EMBL" id="RMA81032.1"/>
    </source>
</evidence>
<dbReference type="Proteomes" id="UP000267187">
    <property type="component" value="Unassembled WGS sequence"/>
</dbReference>
<keyword evidence="1" id="KW-1133">Transmembrane helix</keyword>